<comment type="caution">
    <text evidence="1">The sequence shown here is derived from an EMBL/GenBank/DDBJ whole genome shotgun (WGS) entry which is preliminary data.</text>
</comment>
<gene>
    <name evidence="1" type="ORF">G9U52_15330</name>
</gene>
<name>A0ABX0JB89_9BACL</name>
<dbReference type="EMBL" id="JAAOIW010000005">
    <property type="protein sequence ID" value="NHN31211.1"/>
    <property type="molecule type" value="Genomic_DNA"/>
</dbReference>
<proteinExistence type="predicted"/>
<accession>A0ABX0JB89</accession>
<dbReference type="Proteomes" id="UP001165962">
    <property type="component" value="Unassembled WGS sequence"/>
</dbReference>
<organism evidence="1 2">
    <name type="scientific">Paenibacillus agricola</name>
    <dbReference type="NCBI Taxonomy" id="2716264"/>
    <lineage>
        <taxon>Bacteria</taxon>
        <taxon>Bacillati</taxon>
        <taxon>Bacillota</taxon>
        <taxon>Bacilli</taxon>
        <taxon>Bacillales</taxon>
        <taxon>Paenibacillaceae</taxon>
        <taxon>Paenibacillus</taxon>
    </lineage>
</organism>
<keyword evidence="2" id="KW-1185">Reference proteome</keyword>
<reference evidence="1" key="1">
    <citation type="submission" date="2020-03" db="EMBL/GenBank/DDBJ databases">
        <title>Draft sequencing of Paenibacilllus sp. S3N08.</title>
        <authorList>
            <person name="Kim D.-U."/>
        </authorList>
    </citation>
    <scope>NUCLEOTIDE SEQUENCE</scope>
    <source>
        <strain evidence="1">S3N08</strain>
    </source>
</reference>
<evidence type="ECO:0000313" key="1">
    <source>
        <dbReference type="EMBL" id="NHN31211.1"/>
    </source>
</evidence>
<evidence type="ECO:0000313" key="2">
    <source>
        <dbReference type="Proteomes" id="UP001165962"/>
    </source>
</evidence>
<dbReference type="RefSeq" id="WP_166151028.1">
    <property type="nucleotide sequence ID" value="NZ_JAAOIW010000005.1"/>
</dbReference>
<sequence>MSPSELNELVLLMKVAREKSNIANTMAYELRQRAIQYQFEATAATETAALIIEILASCTDSALLPKIMFESKEAALKAVSSILKASKAVEEANKEEKEVTASFNLAYEAASKLVSALSYTEDSINMNNNNC</sequence>
<protein>
    <submittedName>
        <fullName evidence="1">Uncharacterized protein</fullName>
    </submittedName>
</protein>